<evidence type="ECO:0000256" key="7">
    <source>
        <dbReference type="SAM" id="SignalP"/>
    </source>
</evidence>
<dbReference type="SUPFAM" id="SSF144083">
    <property type="entry name" value="Magnesium transport protein CorA, transmembrane region"/>
    <property type="match status" value="1"/>
</dbReference>
<evidence type="ECO:0000256" key="2">
    <source>
        <dbReference type="ARBA" id="ARBA00022692"/>
    </source>
</evidence>
<dbReference type="Proteomes" id="UP000286921">
    <property type="component" value="Unassembled WGS sequence"/>
</dbReference>
<keyword evidence="7" id="KW-0732">Signal</keyword>
<organism evidence="8 9">
    <name type="scientific">Aspergillus awamori</name>
    <name type="common">Black koji mold</name>
    <dbReference type="NCBI Taxonomy" id="105351"/>
    <lineage>
        <taxon>Eukaryota</taxon>
        <taxon>Fungi</taxon>
        <taxon>Dikarya</taxon>
        <taxon>Ascomycota</taxon>
        <taxon>Pezizomycotina</taxon>
        <taxon>Eurotiomycetes</taxon>
        <taxon>Eurotiomycetidae</taxon>
        <taxon>Eurotiales</taxon>
        <taxon>Aspergillaceae</taxon>
        <taxon>Aspergillus</taxon>
    </lineage>
</organism>
<evidence type="ECO:0000256" key="4">
    <source>
        <dbReference type="ARBA" id="ARBA00023136"/>
    </source>
</evidence>
<dbReference type="EMBL" id="BDHI01000022">
    <property type="protein sequence ID" value="GCB25628.1"/>
    <property type="molecule type" value="Genomic_DNA"/>
</dbReference>
<evidence type="ECO:0000313" key="8">
    <source>
        <dbReference type="EMBL" id="GCB25628.1"/>
    </source>
</evidence>
<proteinExistence type="predicted"/>
<dbReference type="STRING" id="105351.A0A401L281"/>
<dbReference type="GO" id="GO:0016020">
    <property type="term" value="C:membrane"/>
    <property type="evidence" value="ECO:0007669"/>
    <property type="project" value="UniProtKB-SubCell"/>
</dbReference>
<keyword evidence="4 6" id="KW-0472">Membrane</keyword>
<feature type="region of interest" description="Disordered" evidence="5">
    <location>
        <begin position="78"/>
        <end position="119"/>
    </location>
</feature>
<accession>A0A401L281</accession>
<dbReference type="Gene3D" id="1.20.58.340">
    <property type="entry name" value="Magnesium transport protein CorA, transmembrane region"/>
    <property type="match status" value="1"/>
</dbReference>
<comment type="caution">
    <text evidence="8">The sequence shown here is derived from an EMBL/GenBank/DDBJ whole genome shotgun (WGS) entry which is preliminary data.</text>
</comment>
<reference evidence="8 9" key="1">
    <citation type="submission" date="2016-09" db="EMBL/GenBank/DDBJ databases">
        <title>Aspergillus awamori IFM 58123T.</title>
        <authorList>
            <person name="Kusuya Y."/>
            <person name="Shimizu M."/>
            <person name="Takahashi H."/>
            <person name="Yaguchi T."/>
        </authorList>
    </citation>
    <scope>NUCLEOTIDE SEQUENCE [LARGE SCALE GENOMIC DNA]</scope>
    <source>
        <strain evidence="8 9">IFM 58123</strain>
    </source>
</reference>
<name>A0A401L281_ASPAW</name>
<protein>
    <submittedName>
        <fullName evidence="8">Uncharacterized protein</fullName>
    </submittedName>
</protein>
<evidence type="ECO:0000313" key="9">
    <source>
        <dbReference type="Proteomes" id="UP000286921"/>
    </source>
</evidence>
<evidence type="ECO:0000256" key="1">
    <source>
        <dbReference type="ARBA" id="ARBA00004141"/>
    </source>
</evidence>
<feature type="chain" id="PRO_5019540041" evidence="7">
    <location>
        <begin position="22"/>
        <end position="143"/>
    </location>
</feature>
<keyword evidence="9" id="KW-1185">Reference proteome</keyword>
<evidence type="ECO:0000256" key="5">
    <source>
        <dbReference type="SAM" id="MobiDB-lite"/>
    </source>
</evidence>
<gene>
    <name evidence="8" type="ORF">AAWM_08513</name>
</gene>
<dbReference type="AlphaFoldDB" id="A0A401L281"/>
<evidence type="ECO:0000256" key="6">
    <source>
        <dbReference type="SAM" id="Phobius"/>
    </source>
</evidence>
<keyword evidence="3 6" id="KW-1133">Transmembrane helix</keyword>
<feature type="transmembrane region" description="Helical" evidence="6">
    <location>
        <begin position="40"/>
        <end position="64"/>
    </location>
</feature>
<feature type="signal peptide" evidence="7">
    <location>
        <begin position="1"/>
        <end position="21"/>
    </location>
</feature>
<comment type="subcellular location">
    <subcellularLocation>
        <location evidence="1">Membrane</location>
        <topology evidence="1">Multi-pass membrane protein</topology>
    </subcellularLocation>
</comment>
<sequence>MVFTIVTIVFLPLTFLSSIFALNIAQFPHGPSGRPQFESWWIFPLIFGPSAAIDISLIVVAFNVNDFIVTPYYKWKAGMTSSPAASGPGRQLPRGSDDASRYGRGRVRSVFSRKTPNKSEDDKVHFHMLLENLTHGGQNCDYI</sequence>
<dbReference type="InterPro" id="IPR045863">
    <property type="entry name" value="CorA_TM1_TM2"/>
</dbReference>
<evidence type="ECO:0000256" key="3">
    <source>
        <dbReference type="ARBA" id="ARBA00022989"/>
    </source>
</evidence>
<keyword evidence="2 6" id="KW-0812">Transmembrane</keyword>